<feature type="transmembrane region" description="Helical" evidence="1">
    <location>
        <begin position="26"/>
        <end position="45"/>
    </location>
</feature>
<name>A0A0F9B0V8_9ZZZZ</name>
<organism evidence="2">
    <name type="scientific">marine sediment metagenome</name>
    <dbReference type="NCBI Taxonomy" id="412755"/>
    <lineage>
        <taxon>unclassified sequences</taxon>
        <taxon>metagenomes</taxon>
        <taxon>ecological metagenomes</taxon>
    </lineage>
</organism>
<protein>
    <submittedName>
        <fullName evidence="2">Uncharacterized protein</fullName>
    </submittedName>
</protein>
<evidence type="ECO:0000313" key="2">
    <source>
        <dbReference type="EMBL" id="KKL15240.1"/>
    </source>
</evidence>
<reference evidence="2" key="1">
    <citation type="journal article" date="2015" name="Nature">
        <title>Complex archaea that bridge the gap between prokaryotes and eukaryotes.</title>
        <authorList>
            <person name="Spang A."/>
            <person name="Saw J.H."/>
            <person name="Jorgensen S.L."/>
            <person name="Zaremba-Niedzwiedzka K."/>
            <person name="Martijn J."/>
            <person name="Lind A.E."/>
            <person name="van Eijk R."/>
            <person name="Schleper C."/>
            <person name="Guy L."/>
            <person name="Ettema T.J."/>
        </authorList>
    </citation>
    <scope>NUCLEOTIDE SEQUENCE</scope>
</reference>
<dbReference type="AlphaFoldDB" id="A0A0F9B0V8"/>
<keyword evidence="1" id="KW-1133">Transmembrane helix</keyword>
<keyword evidence="1" id="KW-0472">Membrane</keyword>
<gene>
    <name evidence="2" type="ORF">LCGC14_2507590</name>
</gene>
<evidence type="ECO:0000256" key="1">
    <source>
        <dbReference type="SAM" id="Phobius"/>
    </source>
</evidence>
<proteinExistence type="predicted"/>
<dbReference type="EMBL" id="LAZR01040138">
    <property type="protein sequence ID" value="KKL15240.1"/>
    <property type="molecule type" value="Genomic_DNA"/>
</dbReference>
<feature type="transmembrane region" description="Helical" evidence="1">
    <location>
        <begin position="238"/>
        <end position="254"/>
    </location>
</feature>
<feature type="transmembrane region" description="Helical" evidence="1">
    <location>
        <begin position="57"/>
        <end position="80"/>
    </location>
</feature>
<comment type="caution">
    <text evidence="2">The sequence shown here is derived from an EMBL/GenBank/DDBJ whole genome shotgun (WGS) entry which is preliminary data.</text>
</comment>
<accession>A0A0F9B0V8</accession>
<feature type="non-terminal residue" evidence="2">
    <location>
        <position position="302"/>
    </location>
</feature>
<keyword evidence="1" id="KW-0812">Transmembrane</keyword>
<feature type="transmembrane region" description="Helical" evidence="1">
    <location>
        <begin position="92"/>
        <end position="113"/>
    </location>
</feature>
<feature type="transmembrane region" description="Helical" evidence="1">
    <location>
        <begin position="201"/>
        <end position="231"/>
    </location>
</feature>
<feature type="transmembrane region" description="Helical" evidence="1">
    <location>
        <begin position="125"/>
        <end position="148"/>
    </location>
</feature>
<sequence length="302" mass="34393">MWNILYILIILTSVMFLPIKDAFGIPKQAVFIVVGFTLVASSFMNTNSKTLTFKNKWIGLVFIYTIFLSFVWHFFIPLLSNSPKFMVASLQTYLTTMSIITAILLIQCLVEYTDDLNRWVKVAKFLCWVGFGFSIYALIQFCGLDQIFHNGLTWFNNPYGTEDHFVRYKMVTFLGNKRETACFLAMLSPMALMFKGLRYKIVYGVIAFTILLTFSFTGILALTVGFLIYLLLSNRWKIFLVGVLATPLIGWGLLKLDPHFFNFYGKGLLWKKVFLGTIPDFFLGNGLGSFPLLAYKGGLPGD</sequence>